<dbReference type="PANTHER" id="PTHR47680">
    <property type="entry name" value="SHEWANELLA-LIKE PROTEIN PHOSPHATASE 2"/>
    <property type="match status" value="1"/>
</dbReference>
<evidence type="ECO:0000313" key="1">
    <source>
        <dbReference type="EMBL" id="KAK7859756.1"/>
    </source>
</evidence>
<evidence type="ECO:0000313" key="2">
    <source>
        <dbReference type="Proteomes" id="UP000237347"/>
    </source>
</evidence>
<dbReference type="PANTHER" id="PTHR47680:SF2">
    <property type="entry name" value="SHEWANELLA-LIKE PROTEIN PHOSPHATASE 2"/>
    <property type="match status" value="1"/>
</dbReference>
<name>A0AAW0M8J9_QUESU</name>
<comment type="caution">
    <text evidence="1">The sequence shown here is derived from an EMBL/GenBank/DDBJ whole genome shotgun (WGS) entry which is preliminary data.</text>
</comment>
<accession>A0AAW0M8J9</accession>
<reference evidence="1 2" key="1">
    <citation type="journal article" date="2018" name="Sci. Data">
        <title>The draft genome sequence of cork oak.</title>
        <authorList>
            <person name="Ramos A.M."/>
            <person name="Usie A."/>
            <person name="Barbosa P."/>
            <person name="Barros P.M."/>
            <person name="Capote T."/>
            <person name="Chaves I."/>
            <person name="Simoes F."/>
            <person name="Abreu I."/>
            <person name="Carrasquinho I."/>
            <person name="Faro C."/>
            <person name="Guimaraes J.B."/>
            <person name="Mendonca D."/>
            <person name="Nobrega F."/>
            <person name="Rodrigues L."/>
            <person name="Saibo N.J.M."/>
            <person name="Varela M.C."/>
            <person name="Egas C."/>
            <person name="Matos J."/>
            <person name="Miguel C.M."/>
            <person name="Oliveira M.M."/>
            <person name="Ricardo C.P."/>
            <person name="Goncalves S."/>
        </authorList>
    </citation>
    <scope>NUCLEOTIDE SEQUENCE [LARGE SCALE GENOMIC DNA]</scope>
    <source>
        <strain evidence="2">cv. HL8</strain>
    </source>
</reference>
<dbReference type="Proteomes" id="UP000237347">
    <property type="component" value="Unassembled WGS sequence"/>
</dbReference>
<sequence>MLLQHCDYLKIWIPVSVVSGSATVQENGSWTSCFELCLFGVKQVLAITLGANRMTIFLFCWGGGLVVHAIQEIGINGVCNNQAIWIDVGMLKGSSNGLPDVCAISGNSEFRILTSIQLYQNKLVLHTEKKEGFLAQGPKPFIGSEGLKSLGNLNFYK</sequence>
<organism evidence="1 2">
    <name type="scientific">Quercus suber</name>
    <name type="common">Cork oak</name>
    <dbReference type="NCBI Taxonomy" id="58331"/>
    <lineage>
        <taxon>Eukaryota</taxon>
        <taxon>Viridiplantae</taxon>
        <taxon>Streptophyta</taxon>
        <taxon>Embryophyta</taxon>
        <taxon>Tracheophyta</taxon>
        <taxon>Spermatophyta</taxon>
        <taxon>Magnoliopsida</taxon>
        <taxon>eudicotyledons</taxon>
        <taxon>Gunneridae</taxon>
        <taxon>Pentapetalae</taxon>
        <taxon>rosids</taxon>
        <taxon>fabids</taxon>
        <taxon>Fagales</taxon>
        <taxon>Fagaceae</taxon>
        <taxon>Quercus</taxon>
    </lineage>
</organism>
<proteinExistence type="predicted"/>
<protein>
    <submittedName>
        <fullName evidence="1">Shewanella-like protein phosphatase 2</fullName>
    </submittedName>
</protein>
<keyword evidence="2" id="KW-1185">Reference proteome</keyword>
<dbReference type="AlphaFoldDB" id="A0AAW0M8J9"/>
<gene>
    <name evidence="1" type="primary">SLP2_2</name>
    <name evidence="1" type="ORF">CFP56_002115</name>
</gene>
<dbReference type="EMBL" id="PKMF04000010">
    <property type="protein sequence ID" value="KAK7859756.1"/>
    <property type="molecule type" value="Genomic_DNA"/>
</dbReference>